<dbReference type="GO" id="GO:0003677">
    <property type="term" value="F:DNA binding"/>
    <property type="evidence" value="ECO:0007669"/>
    <property type="project" value="InterPro"/>
</dbReference>
<accession>A0A371JN11</accession>
<dbReference type="RefSeq" id="WP_116185456.1">
    <property type="nucleotide sequence ID" value="NZ_QTJX01000004.1"/>
</dbReference>
<dbReference type="Gene3D" id="1.10.260.40">
    <property type="entry name" value="lambda repressor-like DNA-binding domains"/>
    <property type="match status" value="1"/>
</dbReference>
<reference evidence="2 3" key="1">
    <citation type="submission" date="2018-08" db="EMBL/GenBank/DDBJ databases">
        <title>Muricauda nanhaiensis sp. nov., isolated from seawater of the South China Sea.</title>
        <authorList>
            <person name="Dang Y."/>
        </authorList>
    </citation>
    <scope>NUCLEOTIDE SEQUENCE [LARGE SCALE GENOMIC DNA]</scope>
    <source>
        <strain evidence="2 3">SM1704</strain>
    </source>
</reference>
<proteinExistence type="predicted"/>
<organism evidence="2 3">
    <name type="scientific">Flagellimonas nanhaiensis</name>
    <dbReference type="NCBI Taxonomy" id="2292706"/>
    <lineage>
        <taxon>Bacteria</taxon>
        <taxon>Pseudomonadati</taxon>
        <taxon>Bacteroidota</taxon>
        <taxon>Flavobacteriia</taxon>
        <taxon>Flavobacteriales</taxon>
        <taxon>Flavobacteriaceae</taxon>
        <taxon>Flagellimonas</taxon>
    </lineage>
</organism>
<dbReference type="Pfam" id="PF01381">
    <property type="entry name" value="HTH_3"/>
    <property type="match status" value="1"/>
</dbReference>
<comment type="caution">
    <text evidence="2">The sequence shown here is derived from an EMBL/GenBank/DDBJ whole genome shotgun (WGS) entry which is preliminary data.</text>
</comment>
<dbReference type="EMBL" id="QTJX01000004">
    <property type="protein sequence ID" value="RDY58467.1"/>
    <property type="molecule type" value="Genomic_DNA"/>
</dbReference>
<protein>
    <submittedName>
        <fullName evidence="2">XRE family transcriptional regulator</fullName>
    </submittedName>
</protein>
<name>A0A371JN11_9FLAO</name>
<dbReference type="AlphaFoldDB" id="A0A371JN11"/>
<evidence type="ECO:0000313" key="3">
    <source>
        <dbReference type="Proteomes" id="UP000261828"/>
    </source>
</evidence>
<dbReference type="CDD" id="cd00093">
    <property type="entry name" value="HTH_XRE"/>
    <property type="match status" value="1"/>
</dbReference>
<feature type="domain" description="HTH cro/C1-type" evidence="1">
    <location>
        <begin position="8"/>
        <end position="46"/>
    </location>
</feature>
<evidence type="ECO:0000313" key="2">
    <source>
        <dbReference type="EMBL" id="RDY58467.1"/>
    </source>
</evidence>
<evidence type="ECO:0000259" key="1">
    <source>
        <dbReference type="PROSITE" id="PS50943"/>
    </source>
</evidence>
<dbReference type="Proteomes" id="UP000261828">
    <property type="component" value="Unassembled WGS sequence"/>
</dbReference>
<sequence>MDLTGEEIRRRRLENGWSQGHLAELTGQTRETVNKHENGSKIPNSKQSAYKRVFAGLSMERHKPYDPKSIKPQIGAGHQITLDDGLLNDENGLAMMARWLIKNHDALEKDEIFGIYIEKIKLKGKKEFVKTEKDQLQELTDHDIELIKHLLTKSKSLPGS</sequence>
<dbReference type="OrthoDB" id="3831186at2"/>
<dbReference type="InterPro" id="IPR010982">
    <property type="entry name" value="Lambda_DNA-bd_dom_sf"/>
</dbReference>
<dbReference type="PROSITE" id="PS50943">
    <property type="entry name" value="HTH_CROC1"/>
    <property type="match status" value="1"/>
</dbReference>
<dbReference type="InterPro" id="IPR001387">
    <property type="entry name" value="Cro/C1-type_HTH"/>
</dbReference>
<dbReference type="SUPFAM" id="SSF47413">
    <property type="entry name" value="lambda repressor-like DNA-binding domains"/>
    <property type="match status" value="1"/>
</dbReference>
<keyword evidence="3" id="KW-1185">Reference proteome</keyword>
<gene>
    <name evidence="2" type="ORF">DX873_15820</name>
</gene>